<dbReference type="PANTHER" id="PTHR37909">
    <property type="entry name" value="S-ADENOSYL-L-METHIONINE-DEPENDENT METHYLTRANSFERASES SUPERFAMILY PROTEIN"/>
    <property type="match status" value="1"/>
</dbReference>
<dbReference type="PANTHER" id="PTHR37909:SF1">
    <property type="entry name" value="S-ADENOSYL-L-METHIONINE-DEPENDENT METHYLTRANSFERASES SUPERFAMILY PROTEIN"/>
    <property type="match status" value="1"/>
</dbReference>
<feature type="transmembrane region" description="Helical" evidence="2">
    <location>
        <begin position="21"/>
        <end position="41"/>
    </location>
</feature>
<dbReference type="Gene3D" id="3.40.50.150">
    <property type="entry name" value="Vaccinia Virus protein VP39"/>
    <property type="match status" value="1"/>
</dbReference>
<keyword evidence="4" id="KW-1185">Reference proteome</keyword>
<dbReference type="OrthoDB" id="186626at2759"/>
<feature type="compositionally biased region" description="Low complexity" evidence="1">
    <location>
        <begin position="76"/>
        <end position="89"/>
    </location>
</feature>
<name>A0A3L6QKU1_PANMI</name>
<organism evidence="3 4">
    <name type="scientific">Panicum miliaceum</name>
    <name type="common">Proso millet</name>
    <name type="synonym">Broomcorn millet</name>
    <dbReference type="NCBI Taxonomy" id="4540"/>
    <lineage>
        <taxon>Eukaryota</taxon>
        <taxon>Viridiplantae</taxon>
        <taxon>Streptophyta</taxon>
        <taxon>Embryophyta</taxon>
        <taxon>Tracheophyta</taxon>
        <taxon>Spermatophyta</taxon>
        <taxon>Magnoliopsida</taxon>
        <taxon>Liliopsida</taxon>
        <taxon>Poales</taxon>
        <taxon>Poaceae</taxon>
        <taxon>PACMAD clade</taxon>
        <taxon>Panicoideae</taxon>
        <taxon>Panicodae</taxon>
        <taxon>Paniceae</taxon>
        <taxon>Panicinae</taxon>
        <taxon>Panicum</taxon>
        <taxon>Panicum sect. Panicum</taxon>
    </lineage>
</organism>
<keyword evidence="2" id="KW-0812">Transmembrane</keyword>
<accession>A0A3L6QKU1</accession>
<evidence type="ECO:0000256" key="1">
    <source>
        <dbReference type="SAM" id="MobiDB-lite"/>
    </source>
</evidence>
<keyword evidence="2" id="KW-0472">Membrane</keyword>
<comment type="caution">
    <text evidence="3">The sequence shown here is derived from an EMBL/GenBank/DDBJ whole genome shotgun (WGS) entry which is preliminary data.</text>
</comment>
<dbReference type="AlphaFoldDB" id="A0A3L6QKU1"/>
<dbReference type="SUPFAM" id="SSF53335">
    <property type="entry name" value="S-adenosyl-L-methionine-dependent methyltransferases"/>
    <property type="match status" value="1"/>
</dbReference>
<dbReference type="STRING" id="4540.A0A3L6QKU1"/>
<sequence length="397" mass="42285">MKPRPPAGASSASAVTALRPHLARITSFLIVFAVGYSVGLLSSSTRPSLRPSQTTIARPHAAHLTDASTTVPEPNATAAGVASAAATTASYPRSPPHDLFRFREECGEPVPSDAVVPTLLEKLFDGESPYAGFPTPQTAALLHPAKARPRGWGSTGAVFAELIEAVRPEVIVELGAFLGASALHMAAVSRNLSLSPAILCIDDFRGWPAFRERFRRDVPPPRHGDALLLPQFMASVAAAGADAAARVLPLPFSTASALSALCGWGVYADLIEVDAGHDFHSAWADINLAWAVLRPGGVMFGHDYFTSADDRGVRRAVTLFAKVKGLTIRPHGQHWVLSPKPRGHGNARFSTHHLDQKPTKKVAALPLFSEVFLSTTINLFPPPYSSLTALKNAFVLL</sequence>
<gene>
    <name evidence="3" type="ORF">C2845_PM04G21760</name>
</gene>
<feature type="region of interest" description="Disordered" evidence="1">
    <location>
        <begin position="67"/>
        <end position="90"/>
    </location>
</feature>
<dbReference type="EMBL" id="PQIB02000011">
    <property type="protein sequence ID" value="RLM84497.1"/>
    <property type="molecule type" value="Genomic_DNA"/>
</dbReference>
<dbReference type="Proteomes" id="UP000275267">
    <property type="component" value="Unassembled WGS sequence"/>
</dbReference>
<protein>
    <submittedName>
        <fullName evidence="3">Uncharacterized protein</fullName>
    </submittedName>
</protein>
<evidence type="ECO:0000313" key="4">
    <source>
        <dbReference type="Proteomes" id="UP000275267"/>
    </source>
</evidence>
<proteinExistence type="predicted"/>
<keyword evidence="2" id="KW-1133">Transmembrane helix</keyword>
<dbReference type="Pfam" id="PF13578">
    <property type="entry name" value="Methyltransf_24"/>
    <property type="match status" value="1"/>
</dbReference>
<reference evidence="4" key="1">
    <citation type="journal article" date="2019" name="Nat. Commun.">
        <title>The genome of broomcorn millet.</title>
        <authorList>
            <person name="Zou C."/>
            <person name="Miki D."/>
            <person name="Li D."/>
            <person name="Tang Q."/>
            <person name="Xiao L."/>
            <person name="Rajput S."/>
            <person name="Deng P."/>
            <person name="Jia W."/>
            <person name="Huang R."/>
            <person name="Zhang M."/>
            <person name="Sun Y."/>
            <person name="Hu J."/>
            <person name="Fu X."/>
            <person name="Schnable P.S."/>
            <person name="Li F."/>
            <person name="Zhang H."/>
            <person name="Feng B."/>
            <person name="Zhu X."/>
            <person name="Liu R."/>
            <person name="Schnable J.C."/>
            <person name="Zhu J.-K."/>
            <person name="Zhang H."/>
        </authorList>
    </citation>
    <scope>NUCLEOTIDE SEQUENCE [LARGE SCALE GENOMIC DNA]</scope>
</reference>
<evidence type="ECO:0000256" key="2">
    <source>
        <dbReference type="SAM" id="Phobius"/>
    </source>
</evidence>
<dbReference type="InterPro" id="IPR029063">
    <property type="entry name" value="SAM-dependent_MTases_sf"/>
</dbReference>
<evidence type="ECO:0000313" key="3">
    <source>
        <dbReference type="EMBL" id="RLM84497.1"/>
    </source>
</evidence>